<evidence type="ECO:0000313" key="2">
    <source>
        <dbReference type="EnsemblMetazoa" id="XP_014240728.1"/>
    </source>
</evidence>
<keyword evidence="3" id="KW-1185">Reference proteome</keyword>
<dbReference type="AlphaFoldDB" id="A0A8I6R866"/>
<keyword evidence="1" id="KW-0732">Signal</keyword>
<protein>
    <submittedName>
        <fullName evidence="2">Uncharacterized protein</fullName>
    </submittedName>
</protein>
<dbReference type="RefSeq" id="XP_014240728.1">
    <property type="nucleotide sequence ID" value="XM_014385242.1"/>
</dbReference>
<proteinExistence type="predicted"/>
<evidence type="ECO:0000313" key="3">
    <source>
        <dbReference type="Proteomes" id="UP000494040"/>
    </source>
</evidence>
<accession>A0A8I6R866</accession>
<sequence length="143" mass="16118">MMNVLYVCLAITLFQGIQGFGGVGYRFEDGELEVSPHDFELMAAETQLLRGNEHCDNVSATLHQMYRLGVEVTMWVKKSAGVLVNDVYDFYKCSGPGVVSCVLHALKKAKEDVLKLKPAFDVYKQDFTVMVQQLRKELPLCLH</sequence>
<evidence type="ECO:0000256" key="1">
    <source>
        <dbReference type="SAM" id="SignalP"/>
    </source>
</evidence>
<name>A0A8I6R866_CIMLE</name>
<dbReference type="EnsemblMetazoa" id="XM_014385242.1">
    <property type="protein sequence ID" value="XP_014240728.1"/>
    <property type="gene ID" value="LOC106661693"/>
</dbReference>
<feature type="chain" id="PRO_5035277827" evidence="1">
    <location>
        <begin position="20"/>
        <end position="143"/>
    </location>
</feature>
<dbReference type="KEGG" id="clec:106661693"/>
<feature type="signal peptide" evidence="1">
    <location>
        <begin position="1"/>
        <end position="19"/>
    </location>
</feature>
<dbReference type="Proteomes" id="UP000494040">
    <property type="component" value="Unassembled WGS sequence"/>
</dbReference>
<organism evidence="2 3">
    <name type="scientific">Cimex lectularius</name>
    <name type="common">Bed bug</name>
    <name type="synonym">Acanthia lectularia</name>
    <dbReference type="NCBI Taxonomy" id="79782"/>
    <lineage>
        <taxon>Eukaryota</taxon>
        <taxon>Metazoa</taxon>
        <taxon>Ecdysozoa</taxon>
        <taxon>Arthropoda</taxon>
        <taxon>Hexapoda</taxon>
        <taxon>Insecta</taxon>
        <taxon>Pterygota</taxon>
        <taxon>Neoptera</taxon>
        <taxon>Paraneoptera</taxon>
        <taxon>Hemiptera</taxon>
        <taxon>Heteroptera</taxon>
        <taxon>Panheteroptera</taxon>
        <taxon>Cimicomorpha</taxon>
        <taxon>Cimicidae</taxon>
        <taxon>Cimex</taxon>
    </lineage>
</organism>
<dbReference type="GeneID" id="106661693"/>
<reference evidence="2" key="1">
    <citation type="submission" date="2022-01" db="UniProtKB">
        <authorList>
            <consortium name="EnsemblMetazoa"/>
        </authorList>
    </citation>
    <scope>IDENTIFICATION</scope>
</reference>